<keyword evidence="1" id="KW-0233">DNA recombination</keyword>
<protein>
    <recommendedName>
        <fullName evidence="2">Tyr recombinase domain-containing protein</fullName>
    </recommendedName>
</protein>
<evidence type="ECO:0000259" key="2">
    <source>
        <dbReference type="Pfam" id="PF00589"/>
    </source>
</evidence>
<dbReference type="SUPFAM" id="SSF56349">
    <property type="entry name" value="DNA breaking-rejoining enzymes"/>
    <property type="match status" value="1"/>
</dbReference>
<dbReference type="KEGG" id="pars:DRW48_04015"/>
<dbReference type="Gene3D" id="1.10.443.10">
    <property type="entry name" value="Intergrase catalytic core"/>
    <property type="match status" value="1"/>
</dbReference>
<dbReference type="AlphaFoldDB" id="A0A344PHW8"/>
<dbReference type="GO" id="GO:0003677">
    <property type="term" value="F:DNA binding"/>
    <property type="evidence" value="ECO:0007669"/>
    <property type="project" value="InterPro"/>
</dbReference>
<evidence type="ECO:0000256" key="1">
    <source>
        <dbReference type="ARBA" id="ARBA00023172"/>
    </source>
</evidence>
<dbReference type="RefSeq" id="WP_114075292.1">
    <property type="nucleotide sequence ID" value="NZ_CP030918.1"/>
</dbReference>
<dbReference type="Proteomes" id="UP000252023">
    <property type="component" value="Chromosome"/>
</dbReference>
<reference evidence="4" key="1">
    <citation type="submission" date="2018-07" db="EMBL/GenBank/DDBJ databases">
        <title>Genome sequencing of Paracoccus sp. SC2-6.</title>
        <authorList>
            <person name="Heo J."/>
            <person name="Kim S.-J."/>
            <person name="Kwon S.-W."/>
        </authorList>
    </citation>
    <scope>NUCLEOTIDE SEQUENCE [LARGE SCALE GENOMIC DNA]</scope>
    <source>
        <strain evidence="4">SC2-6</strain>
    </source>
</reference>
<gene>
    <name evidence="3" type="ORF">DRW48_04015</name>
</gene>
<keyword evidence="4" id="KW-1185">Reference proteome</keyword>
<evidence type="ECO:0000313" key="4">
    <source>
        <dbReference type="Proteomes" id="UP000252023"/>
    </source>
</evidence>
<dbReference type="InterPro" id="IPR013762">
    <property type="entry name" value="Integrase-like_cat_sf"/>
</dbReference>
<dbReference type="InterPro" id="IPR002104">
    <property type="entry name" value="Integrase_catalytic"/>
</dbReference>
<dbReference type="GO" id="GO:0006310">
    <property type="term" value="P:DNA recombination"/>
    <property type="evidence" value="ECO:0007669"/>
    <property type="project" value="UniProtKB-KW"/>
</dbReference>
<organism evidence="3 4">
    <name type="scientific">Paracoccus suum</name>
    <dbReference type="NCBI Taxonomy" id="2259340"/>
    <lineage>
        <taxon>Bacteria</taxon>
        <taxon>Pseudomonadati</taxon>
        <taxon>Pseudomonadota</taxon>
        <taxon>Alphaproteobacteria</taxon>
        <taxon>Rhodobacterales</taxon>
        <taxon>Paracoccaceae</taxon>
        <taxon>Paracoccus</taxon>
    </lineage>
</organism>
<proteinExistence type="predicted"/>
<feature type="domain" description="Tyr recombinase" evidence="2">
    <location>
        <begin position="166"/>
        <end position="323"/>
    </location>
</feature>
<dbReference type="InterPro" id="IPR011010">
    <property type="entry name" value="DNA_brk_join_enz"/>
</dbReference>
<name>A0A344PHW8_9RHOB</name>
<evidence type="ECO:0000313" key="3">
    <source>
        <dbReference type="EMBL" id="AXC48973.1"/>
    </source>
</evidence>
<accession>A0A344PHW8</accession>
<dbReference type="Pfam" id="PF00589">
    <property type="entry name" value="Phage_integrase"/>
    <property type="match status" value="1"/>
</dbReference>
<dbReference type="EMBL" id="CP030918">
    <property type="protein sequence ID" value="AXC48973.1"/>
    <property type="molecule type" value="Genomic_DNA"/>
</dbReference>
<dbReference type="OrthoDB" id="7363113at2"/>
<dbReference type="GO" id="GO:0015074">
    <property type="term" value="P:DNA integration"/>
    <property type="evidence" value="ECO:0007669"/>
    <property type="project" value="InterPro"/>
</dbReference>
<sequence length="344" mass="38345">MHQQENWPEQDKLMWAALIAPGGPLDSPGAFVHLRDATLYTRRMHYRQWLLWLEARDADALKLPPAERASMDRLRQWLDELAHTRPMTRLSYMQALITVLRAYAPQADWTAQKRMLAVLKHQAGNGDPARKAGRILCSGVLLRTGIVHAGCHAEAATTELSRMIRRRDGTIVALLAILPMRARSLSMLALGQSVHVAEESVIIALSEQMTKTGVAWETSVNGPVNAMLRDYISAVRPWLMARGGRSHTALWVGRKGEAISQTDISIRVRHVTEVQTGKRIPPHFFRDAAATTLARSSTNEAGLIRPVLAHSGFRTAQKHYIQARTIDAGRDYASVLMDLKGGHR</sequence>